<dbReference type="STRING" id="151549.A0A4C1SF08"/>
<name>A0A4C1SF08_EUMVA</name>
<organism evidence="1 2">
    <name type="scientific">Eumeta variegata</name>
    <name type="common">Bagworm moth</name>
    <name type="synonym">Eumeta japonica</name>
    <dbReference type="NCBI Taxonomy" id="151549"/>
    <lineage>
        <taxon>Eukaryota</taxon>
        <taxon>Metazoa</taxon>
        <taxon>Ecdysozoa</taxon>
        <taxon>Arthropoda</taxon>
        <taxon>Hexapoda</taxon>
        <taxon>Insecta</taxon>
        <taxon>Pterygota</taxon>
        <taxon>Neoptera</taxon>
        <taxon>Endopterygota</taxon>
        <taxon>Lepidoptera</taxon>
        <taxon>Glossata</taxon>
        <taxon>Ditrysia</taxon>
        <taxon>Tineoidea</taxon>
        <taxon>Psychidae</taxon>
        <taxon>Oiketicinae</taxon>
        <taxon>Eumeta</taxon>
    </lineage>
</organism>
<keyword evidence="2" id="KW-1185">Reference proteome</keyword>
<protein>
    <submittedName>
        <fullName evidence="1">Probable cytochrome P450 6v1</fullName>
    </submittedName>
</protein>
<accession>A0A4C1SF08</accession>
<gene>
    <name evidence="1" type="primary">Cyp6v1</name>
    <name evidence="1" type="ORF">EVAR_73331_1</name>
</gene>
<evidence type="ECO:0000313" key="2">
    <source>
        <dbReference type="Proteomes" id="UP000299102"/>
    </source>
</evidence>
<evidence type="ECO:0000313" key="1">
    <source>
        <dbReference type="EMBL" id="GBP00624.1"/>
    </source>
</evidence>
<reference evidence="1 2" key="1">
    <citation type="journal article" date="2019" name="Commun. Biol.">
        <title>The bagworm genome reveals a unique fibroin gene that provides high tensile strength.</title>
        <authorList>
            <person name="Kono N."/>
            <person name="Nakamura H."/>
            <person name="Ohtoshi R."/>
            <person name="Tomita M."/>
            <person name="Numata K."/>
            <person name="Arakawa K."/>
        </authorList>
    </citation>
    <scope>NUCLEOTIDE SEQUENCE [LARGE SCALE GENOMIC DNA]</scope>
</reference>
<proteinExistence type="predicted"/>
<dbReference type="EMBL" id="BGZK01003379">
    <property type="protein sequence ID" value="GBP00624.1"/>
    <property type="molecule type" value="Genomic_DNA"/>
</dbReference>
<dbReference type="AlphaFoldDB" id="A0A4C1SF08"/>
<sequence>MQNSFALQLRDYYFNERFREPLSAVLVSNDQYLSALLVTYWLRFETYLAKLTKDTRRTGNGPIVQIKDICDLYTDMIASIAFGLRSLTTKYVSCPALPI</sequence>
<dbReference type="Proteomes" id="UP000299102">
    <property type="component" value="Unassembled WGS sequence"/>
</dbReference>
<comment type="caution">
    <text evidence="1">The sequence shown here is derived from an EMBL/GenBank/DDBJ whole genome shotgun (WGS) entry which is preliminary data.</text>
</comment>